<organism evidence="2 3">
    <name type="scientific">Periconia macrospinosa</name>
    <dbReference type="NCBI Taxonomy" id="97972"/>
    <lineage>
        <taxon>Eukaryota</taxon>
        <taxon>Fungi</taxon>
        <taxon>Dikarya</taxon>
        <taxon>Ascomycota</taxon>
        <taxon>Pezizomycotina</taxon>
        <taxon>Dothideomycetes</taxon>
        <taxon>Pleosporomycetidae</taxon>
        <taxon>Pleosporales</taxon>
        <taxon>Massarineae</taxon>
        <taxon>Periconiaceae</taxon>
        <taxon>Periconia</taxon>
    </lineage>
</organism>
<dbReference type="OrthoDB" id="3720847at2759"/>
<dbReference type="AlphaFoldDB" id="A0A2V1CZB5"/>
<dbReference type="EMBL" id="KZ806162">
    <property type="protein sequence ID" value="PVH90669.1"/>
    <property type="molecule type" value="Genomic_DNA"/>
</dbReference>
<reference evidence="2 3" key="1">
    <citation type="journal article" date="2018" name="Sci. Rep.">
        <title>Comparative genomics provides insights into the lifestyle and reveals functional heterogeneity of dark septate endophytic fungi.</title>
        <authorList>
            <person name="Knapp D.G."/>
            <person name="Nemeth J.B."/>
            <person name="Barry K."/>
            <person name="Hainaut M."/>
            <person name="Henrissat B."/>
            <person name="Johnson J."/>
            <person name="Kuo A."/>
            <person name="Lim J.H.P."/>
            <person name="Lipzen A."/>
            <person name="Nolan M."/>
            <person name="Ohm R.A."/>
            <person name="Tamas L."/>
            <person name="Grigoriev I.V."/>
            <person name="Spatafora J.W."/>
            <person name="Nagy L.G."/>
            <person name="Kovacs G.M."/>
        </authorList>
    </citation>
    <scope>NUCLEOTIDE SEQUENCE [LARGE SCALE GENOMIC DNA]</scope>
    <source>
        <strain evidence="2 3">DSE2036</strain>
    </source>
</reference>
<proteinExistence type="predicted"/>
<dbReference type="InterPro" id="IPR032675">
    <property type="entry name" value="LRR_dom_sf"/>
</dbReference>
<sequence>MPRGSVVSLATLPQELMDEISLHLQHRSDLSNLSLVCKAIRAQTLRLLYNEITMTVQGTHGDTSQQPKVPPANFLLRTLLQKPALAEYISALHLQSVGNLTLQHGSPRTECPSMVRPASYPGLVKDAIWRLGLGETKITPQLLANILENDYEAVATFLPLLCPRITSLTFGLDLLIRNPYLESILACASPSQSPGQTPRFQHLKTIRLGTSTDSRGVTSGFRVNLPHRTPDATLKLESYYPIFYVPELETLQASLPFRERYKKITWPTNSPPILSTLTTLQLPECSLSPEMLCDILSTTPSLRRLDYDCWQHPSSHGLFDASVLQKALDCVKDTLVHLEIKVGFWSKETVQPEEEGEEWVQKACSLREMASLKHLSVCPCVLLGWHRQSAPMLADVLPPQLNSIRFATEFEYYAGYEGSDEEDGFEWEEEYLMEQIRHFLQDGKWKSSTPHLRRLGVFYRIWEDRDGLQKLCAQNGLSSY</sequence>
<dbReference type="InterPro" id="IPR001810">
    <property type="entry name" value="F-box_dom"/>
</dbReference>
<dbReference type="PROSITE" id="PS50181">
    <property type="entry name" value="FBOX"/>
    <property type="match status" value="1"/>
</dbReference>
<accession>A0A2V1CZB5</accession>
<dbReference type="STRING" id="97972.A0A2V1CZB5"/>
<dbReference type="Gene3D" id="3.80.10.10">
    <property type="entry name" value="Ribonuclease Inhibitor"/>
    <property type="match status" value="1"/>
</dbReference>
<keyword evidence="3" id="KW-1185">Reference proteome</keyword>
<gene>
    <name evidence="2" type="ORF">DM02DRAFT_620900</name>
</gene>
<evidence type="ECO:0000313" key="3">
    <source>
        <dbReference type="Proteomes" id="UP000244855"/>
    </source>
</evidence>
<protein>
    <recommendedName>
        <fullName evidence="1">F-box domain-containing protein</fullName>
    </recommendedName>
</protein>
<name>A0A2V1CZB5_9PLEO</name>
<evidence type="ECO:0000313" key="2">
    <source>
        <dbReference type="EMBL" id="PVH90669.1"/>
    </source>
</evidence>
<feature type="domain" description="F-box" evidence="1">
    <location>
        <begin position="6"/>
        <end position="52"/>
    </location>
</feature>
<evidence type="ECO:0000259" key="1">
    <source>
        <dbReference type="PROSITE" id="PS50181"/>
    </source>
</evidence>
<dbReference type="Proteomes" id="UP000244855">
    <property type="component" value="Unassembled WGS sequence"/>
</dbReference>